<keyword evidence="1" id="KW-0479">Metal-binding</keyword>
<dbReference type="GO" id="GO:0016857">
    <property type="term" value="F:racemase and epimerase activity, acting on carbohydrates and derivatives"/>
    <property type="evidence" value="ECO:0007669"/>
    <property type="project" value="InterPro"/>
</dbReference>
<evidence type="ECO:0000256" key="2">
    <source>
        <dbReference type="ARBA" id="ARBA00023235"/>
    </source>
</evidence>
<keyword evidence="2" id="KW-0413">Isomerase</keyword>
<dbReference type="GO" id="GO:0046872">
    <property type="term" value="F:metal ion binding"/>
    <property type="evidence" value="ECO:0007669"/>
    <property type="project" value="UniProtKB-KW"/>
</dbReference>
<accession>A0A1F5NDU2</accession>
<dbReference type="Gene3D" id="3.20.20.70">
    <property type="entry name" value="Aldolase class I"/>
    <property type="match status" value="1"/>
</dbReference>
<gene>
    <name evidence="3" type="ORF">A3K06_00340</name>
</gene>
<dbReference type="InterPro" id="IPR013785">
    <property type="entry name" value="Aldolase_TIM"/>
</dbReference>
<evidence type="ECO:0000313" key="4">
    <source>
        <dbReference type="Proteomes" id="UP000176547"/>
    </source>
</evidence>
<dbReference type="SUPFAM" id="SSF51366">
    <property type="entry name" value="Ribulose-phoshate binding barrel"/>
    <property type="match status" value="1"/>
</dbReference>
<evidence type="ECO:0008006" key="5">
    <source>
        <dbReference type="Google" id="ProtNLM"/>
    </source>
</evidence>
<organism evidence="3 4">
    <name type="scientific">Candidatus Doudnabacteria bacterium RIFCSPHIGHO2_01_52_17</name>
    <dbReference type="NCBI Taxonomy" id="1817820"/>
    <lineage>
        <taxon>Bacteria</taxon>
        <taxon>Candidatus Doudnaibacteriota</taxon>
    </lineage>
</organism>
<dbReference type="Proteomes" id="UP000176547">
    <property type="component" value="Unassembled WGS sequence"/>
</dbReference>
<sequence length="218" mass="24138">MKRYLELVPSILTKNSDEVYEKIDFLSAIPEVTTAQIDFADGKFVPNELVNPRALKKFDTRLKLEAHLMTQAPAHYFESLAHLGFSAVFIHYESFRSKEEVGAALQNARHAGLRSGLAVNPSTGVEVFDWLEGMYDEALVMGVNPGLQGQAFIPETMERVQVLRGKHPDVIIEVDGGVKLENVSSLVAHGANKLNVGSGIWQTPNPEKTIRELIAKLK</sequence>
<dbReference type="PANTHER" id="PTHR11749">
    <property type="entry name" value="RIBULOSE-5-PHOSPHATE-3-EPIMERASE"/>
    <property type="match status" value="1"/>
</dbReference>
<dbReference type="GO" id="GO:0005975">
    <property type="term" value="P:carbohydrate metabolic process"/>
    <property type="evidence" value="ECO:0007669"/>
    <property type="project" value="InterPro"/>
</dbReference>
<proteinExistence type="predicted"/>
<dbReference type="InterPro" id="IPR000056">
    <property type="entry name" value="Ribul_P_3_epim-like"/>
</dbReference>
<reference evidence="3 4" key="1">
    <citation type="journal article" date="2016" name="Nat. Commun.">
        <title>Thousands of microbial genomes shed light on interconnected biogeochemical processes in an aquifer system.</title>
        <authorList>
            <person name="Anantharaman K."/>
            <person name="Brown C.T."/>
            <person name="Hug L.A."/>
            <person name="Sharon I."/>
            <person name="Castelle C.J."/>
            <person name="Probst A.J."/>
            <person name="Thomas B.C."/>
            <person name="Singh A."/>
            <person name="Wilkins M.J."/>
            <person name="Karaoz U."/>
            <person name="Brodie E.L."/>
            <person name="Williams K.H."/>
            <person name="Hubbard S.S."/>
            <person name="Banfield J.F."/>
        </authorList>
    </citation>
    <scope>NUCLEOTIDE SEQUENCE [LARGE SCALE GENOMIC DNA]</scope>
</reference>
<name>A0A1F5NDU2_9BACT</name>
<evidence type="ECO:0000313" key="3">
    <source>
        <dbReference type="EMBL" id="OGE75712.1"/>
    </source>
</evidence>
<dbReference type="Pfam" id="PF00834">
    <property type="entry name" value="Ribul_P_3_epim"/>
    <property type="match status" value="1"/>
</dbReference>
<dbReference type="AlphaFoldDB" id="A0A1F5NDU2"/>
<evidence type="ECO:0000256" key="1">
    <source>
        <dbReference type="ARBA" id="ARBA00022723"/>
    </source>
</evidence>
<protein>
    <recommendedName>
        <fullName evidence="5">Ribulose-phosphate 3-epimerase</fullName>
    </recommendedName>
</protein>
<comment type="caution">
    <text evidence="3">The sequence shown here is derived from an EMBL/GenBank/DDBJ whole genome shotgun (WGS) entry which is preliminary data.</text>
</comment>
<dbReference type="EMBL" id="MFEG01000026">
    <property type="protein sequence ID" value="OGE75712.1"/>
    <property type="molecule type" value="Genomic_DNA"/>
</dbReference>
<dbReference type="InterPro" id="IPR011060">
    <property type="entry name" value="RibuloseP-bd_barrel"/>
</dbReference>